<dbReference type="Gene3D" id="3.40.50.300">
    <property type="entry name" value="P-loop containing nucleotide triphosphate hydrolases"/>
    <property type="match status" value="2"/>
</dbReference>
<evidence type="ECO:0000313" key="3">
    <source>
        <dbReference type="Proteomes" id="UP001365128"/>
    </source>
</evidence>
<name>A0ABR1LBL5_9PEZI</name>
<dbReference type="Proteomes" id="UP001365128">
    <property type="component" value="Unassembled WGS sequence"/>
</dbReference>
<gene>
    <name evidence="2" type="ORF">IWX46DRAFT_652999</name>
</gene>
<accession>A0ABR1LBL5</accession>
<sequence length="388" mass="42962">MTNFFAGSQVRLTNSHVQAELLRILERKKFNVLVASESPLDKKIGFCLSAIAFAFSEYHKQVEQGSGAIAPRPAVQGPAVVVLAPTRENALQTFDVLKALAHLGPVRTTLAIGGHPMGLQIGQLSKGCDAGLLIVDESQRLLADPSRSGMDTLRARGIVDAKTIFTFTSNFHTEKLQKRVTNFLKNDIRSLITKHPRSHAPRAISRGETIVQRAPREIHHFQIIRHILNTYNGAADRFIIFAKSTTEVETLYAQLRRVPGLGLVVLLGAYSQTERDMFLQDAERAEARVILTTDAFAAGLLVDGVRFVVQTYLPRPVAPLELDARVLGQVERHGHAGVGRFGRYAWHLSFFQEDENGKVPEWPIVTCAKVWNVVAVPQWQAPAGMRRA</sequence>
<dbReference type="InterPro" id="IPR027417">
    <property type="entry name" value="P-loop_NTPase"/>
</dbReference>
<feature type="domain" description="Helicase C-terminal" evidence="1">
    <location>
        <begin position="222"/>
        <end position="370"/>
    </location>
</feature>
<dbReference type="PANTHER" id="PTHR47958">
    <property type="entry name" value="ATP-DEPENDENT RNA HELICASE DBP3"/>
    <property type="match status" value="1"/>
</dbReference>
<dbReference type="InterPro" id="IPR001650">
    <property type="entry name" value="Helicase_C-like"/>
</dbReference>
<dbReference type="PROSITE" id="PS51194">
    <property type="entry name" value="HELICASE_CTER"/>
    <property type="match status" value="1"/>
</dbReference>
<dbReference type="Pfam" id="PF00271">
    <property type="entry name" value="Helicase_C"/>
    <property type="match status" value="1"/>
</dbReference>
<dbReference type="SUPFAM" id="SSF52540">
    <property type="entry name" value="P-loop containing nucleoside triphosphate hydrolases"/>
    <property type="match status" value="1"/>
</dbReference>
<organism evidence="2 3">
    <name type="scientific">Phyllosticta citricarpa</name>
    <dbReference type="NCBI Taxonomy" id="55181"/>
    <lineage>
        <taxon>Eukaryota</taxon>
        <taxon>Fungi</taxon>
        <taxon>Dikarya</taxon>
        <taxon>Ascomycota</taxon>
        <taxon>Pezizomycotina</taxon>
        <taxon>Dothideomycetes</taxon>
        <taxon>Dothideomycetes incertae sedis</taxon>
        <taxon>Botryosphaeriales</taxon>
        <taxon>Phyllostictaceae</taxon>
        <taxon>Phyllosticta</taxon>
    </lineage>
</organism>
<keyword evidence="2" id="KW-0378">Hydrolase</keyword>
<dbReference type="GO" id="GO:0016787">
    <property type="term" value="F:hydrolase activity"/>
    <property type="evidence" value="ECO:0007669"/>
    <property type="project" value="UniProtKB-KW"/>
</dbReference>
<evidence type="ECO:0000313" key="2">
    <source>
        <dbReference type="EMBL" id="KAK7532644.1"/>
    </source>
</evidence>
<dbReference type="EMBL" id="JBBPDW010000050">
    <property type="protein sequence ID" value="KAK7532644.1"/>
    <property type="molecule type" value="Genomic_DNA"/>
</dbReference>
<evidence type="ECO:0000259" key="1">
    <source>
        <dbReference type="PROSITE" id="PS51194"/>
    </source>
</evidence>
<reference evidence="2 3" key="1">
    <citation type="submission" date="2024-04" db="EMBL/GenBank/DDBJ databases">
        <title>Phyllosticta paracitricarpa is synonymous to the EU quarantine fungus P. citricarpa based on phylogenomic analyses.</title>
        <authorList>
            <consortium name="Lawrence Berkeley National Laboratory"/>
            <person name="Van Ingen-Buijs V.A."/>
            <person name="Van Westerhoven A.C."/>
            <person name="Haridas S."/>
            <person name="Skiadas P."/>
            <person name="Martin F."/>
            <person name="Groenewald J.Z."/>
            <person name="Crous P.W."/>
            <person name="Seidl M.F."/>
        </authorList>
    </citation>
    <scope>NUCLEOTIDE SEQUENCE [LARGE SCALE GENOMIC DNA]</scope>
    <source>
        <strain evidence="2 3">CBS 122670</strain>
    </source>
</reference>
<comment type="caution">
    <text evidence="2">The sequence shown here is derived from an EMBL/GenBank/DDBJ whole genome shotgun (WGS) entry which is preliminary data.</text>
</comment>
<keyword evidence="3" id="KW-1185">Reference proteome</keyword>
<protein>
    <submittedName>
        <fullName evidence="2">P-loop containing nucleoside triphosphate hydrolase protein</fullName>
    </submittedName>
</protein>
<proteinExistence type="predicted"/>